<dbReference type="InterPro" id="IPR029063">
    <property type="entry name" value="SAM-dependent_MTases_sf"/>
</dbReference>
<accession>A0A395N5D7</accession>
<dbReference type="Gene3D" id="3.40.50.150">
    <property type="entry name" value="Vaccinia Virus protein VP39"/>
    <property type="match status" value="1"/>
</dbReference>
<protein>
    <submittedName>
        <fullName evidence="4">Methyltransferase family protein</fullName>
    </submittedName>
</protein>
<keyword evidence="4" id="KW-0808">Transferase</keyword>
<feature type="region of interest" description="Disordered" evidence="1">
    <location>
        <begin position="235"/>
        <end position="257"/>
    </location>
</feature>
<keyword evidence="4" id="KW-0489">Methyltransferase</keyword>
<dbReference type="EMBL" id="PXXK01000008">
    <property type="protein sequence ID" value="RFN55322.1"/>
    <property type="molecule type" value="Genomic_DNA"/>
</dbReference>
<name>A0A395N5D7_9HYPO</name>
<keyword evidence="2" id="KW-1133">Transmembrane helix</keyword>
<dbReference type="Proteomes" id="UP000265631">
    <property type="component" value="Unassembled WGS sequence"/>
</dbReference>
<evidence type="ECO:0000259" key="3">
    <source>
        <dbReference type="Pfam" id="PF01728"/>
    </source>
</evidence>
<keyword evidence="2" id="KW-0472">Membrane</keyword>
<dbReference type="SUPFAM" id="SSF53335">
    <property type="entry name" value="S-adenosyl-L-methionine-dependent methyltransferases"/>
    <property type="match status" value="1"/>
</dbReference>
<feature type="transmembrane region" description="Helical" evidence="2">
    <location>
        <begin position="39"/>
        <end position="56"/>
    </location>
</feature>
<feature type="transmembrane region" description="Helical" evidence="2">
    <location>
        <begin position="155"/>
        <end position="180"/>
    </location>
</feature>
<evidence type="ECO:0000256" key="2">
    <source>
        <dbReference type="SAM" id="Phobius"/>
    </source>
</evidence>
<keyword evidence="2" id="KW-0812">Transmembrane</keyword>
<dbReference type="AlphaFoldDB" id="A0A395N5D7"/>
<feature type="transmembrane region" description="Helical" evidence="2">
    <location>
        <begin position="63"/>
        <end position="81"/>
    </location>
</feature>
<dbReference type="GO" id="GO:0032259">
    <property type="term" value="P:methylation"/>
    <property type="evidence" value="ECO:0007669"/>
    <property type="project" value="UniProtKB-KW"/>
</dbReference>
<feature type="compositionally biased region" description="Basic and acidic residues" evidence="1">
    <location>
        <begin position="235"/>
        <end position="251"/>
    </location>
</feature>
<evidence type="ECO:0000313" key="5">
    <source>
        <dbReference type="Proteomes" id="UP000265631"/>
    </source>
</evidence>
<reference evidence="4 5" key="1">
    <citation type="journal article" date="2018" name="PLoS Pathog.">
        <title>Evolution of structural diversity of trichothecenes, a family of toxins produced by plant pathogenic and entomopathogenic fungi.</title>
        <authorList>
            <person name="Proctor R.H."/>
            <person name="McCormick S.P."/>
            <person name="Kim H.S."/>
            <person name="Cardoza R.E."/>
            <person name="Stanley A.M."/>
            <person name="Lindo L."/>
            <person name="Kelly A."/>
            <person name="Brown D.W."/>
            <person name="Lee T."/>
            <person name="Vaughan M.M."/>
            <person name="Alexander N.J."/>
            <person name="Busman M."/>
            <person name="Gutierrez S."/>
        </authorList>
    </citation>
    <scope>NUCLEOTIDE SEQUENCE [LARGE SCALE GENOMIC DNA]</scope>
    <source>
        <strain evidence="4 5">NRRL 13405</strain>
    </source>
</reference>
<evidence type="ECO:0000256" key="1">
    <source>
        <dbReference type="SAM" id="MobiDB-lite"/>
    </source>
</evidence>
<keyword evidence="5" id="KW-1185">Reference proteome</keyword>
<organism evidence="4 5">
    <name type="scientific">Fusarium flagelliforme</name>
    <dbReference type="NCBI Taxonomy" id="2675880"/>
    <lineage>
        <taxon>Eukaryota</taxon>
        <taxon>Fungi</taxon>
        <taxon>Dikarya</taxon>
        <taxon>Ascomycota</taxon>
        <taxon>Pezizomycotina</taxon>
        <taxon>Sordariomycetes</taxon>
        <taxon>Hypocreomycetidae</taxon>
        <taxon>Hypocreales</taxon>
        <taxon>Nectriaceae</taxon>
        <taxon>Fusarium</taxon>
        <taxon>Fusarium incarnatum-equiseti species complex</taxon>
    </lineage>
</organism>
<dbReference type="GO" id="GO:0008168">
    <property type="term" value="F:methyltransferase activity"/>
    <property type="evidence" value="ECO:0007669"/>
    <property type="project" value="UniProtKB-KW"/>
</dbReference>
<proteinExistence type="predicted"/>
<sequence length="560" mass="63482">MSSPICPMPLGEIVRDMLGKEKETNPVKKLYNDAFKADIGRWIAACAVIGLAAGIISKEPGQGLLAASAYNLAVGALHFFAPKIPVSPQGLTNPRPPMWYSLILAVSSAMWLSALVVMFVVREDIKAYEESQHEKRRTGFVGEVSTGAIAMLDNLTIACGCFGVCAFLFCLYQWFVVYYLHSTRFTKTEMREGYRKIKKIDPPKDETDAQRIFNKYLEDNSEEYRRLQGLRKKARENGQGDGHLNKQREIADPNDDGQVQSSYNIMKDIADDLDWETNAWTGVPNKPESLLDMCAAPGGFVDQTLARVPTIRRARAMSLPIEKGGLQVRLKNKHVNVELRDITMLAGDMGIKEKHIPENFPDRDKLNLYQVFYPNEKYDLIFFDGQAISLDPPSAHEAARLTLTQAALGLEHVSIGGTMIALMQNLDSWTTSEMIYNFTFIGNAELYKHPRHHHMQPFFYLITNDVQSDYEIPVDLIRMWKKKYRIATFGSDEAWKQINEFTEQYVMALLRRFGKAFVQMGNEIWKAQADELETASSWVEVSRQTYMCDSGSQQEEVSST</sequence>
<feature type="domain" description="Ribosomal RNA methyltransferase FtsJ" evidence="3">
    <location>
        <begin position="289"/>
        <end position="421"/>
    </location>
</feature>
<evidence type="ECO:0000313" key="4">
    <source>
        <dbReference type="EMBL" id="RFN55322.1"/>
    </source>
</evidence>
<gene>
    <name evidence="4" type="ORF">FIE12Z_358</name>
</gene>
<dbReference type="Pfam" id="PF01728">
    <property type="entry name" value="FtsJ"/>
    <property type="match status" value="1"/>
</dbReference>
<comment type="caution">
    <text evidence="4">The sequence shown here is derived from an EMBL/GenBank/DDBJ whole genome shotgun (WGS) entry which is preliminary data.</text>
</comment>
<feature type="transmembrane region" description="Helical" evidence="2">
    <location>
        <begin position="101"/>
        <end position="121"/>
    </location>
</feature>
<dbReference type="InterPro" id="IPR002877">
    <property type="entry name" value="RNA_MeTrfase_FtsJ_dom"/>
</dbReference>